<evidence type="ECO:0000256" key="2">
    <source>
        <dbReference type="ARBA" id="ARBA00004123"/>
    </source>
</evidence>
<evidence type="ECO:0000256" key="5">
    <source>
        <dbReference type="ARBA" id="ARBA00017035"/>
    </source>
</evidence>
<dbReference type="InterPro" id="IPR011107">
    <property type="entry name" value="PPI_Ypi1"/>
</dbReference>
<evidence type="ECO:0000259" key="12">
    <source>
        <dbReference type="Pfam" id="PF21192"/>
    </source>
</evidence>
<evidence type="ECO:0000256" key="8">
    <source>
        <dbReference type="ARBA" id="ARBA00022927"/>
    </source>
</evidence>
<keyword evidence="7" id="KW-0963">Cytoplasm</keyword>
<dbReference type="GO" id="GO:0043023">
    <property type="term" value="F:ribosomal large subunit binding"/>
    <property type="evidence" value="ECO:0007669"/>
    <property type="project" value="InterPro"/>
</dbReference>
<evidence type="ECO:0000259" key="11">
    <source>
        <dbReference type="Pfam" id="PF04981"/>
    </source>
</evidence>
<dbReference type="InterPro" id="IPR048898">
    <property type="entry name" value="OB_NMD3"/>
</dbReference>
<comment type="subcellular location">
    <subcellularLocation>
        <location evidence="3">Cytoplasm</location>
    </subcellularLocation>
    <subcellularLocation>
        <location evidence="2">Nucleus</location>
    </subcellularLocation>
</comment>
<evidence type="ECO:0000256" key="4">
    <source>
        <dbReference type="ARBA" id="ARBA00009794"/>
    </source>
</evidence>
<organism evidence="14 15">
    <name type="scientific">Echinococcus canadensis</name>
    <dbReference type="NCBI Taxonomy" id="519352"/>
    <lineage>
        <taxon>Eukaryota</taxon>
        <taxon>Metazoa</taxon>
        <taxon>Spiralia</taxon>
        <taxon>Lophotrochozoa</taxon>
        <taxon>Platyhelminthes</taxon>
        <taxon>Cestoda</taxon>
        <taxon>Eucestoda</taxon>
        <taxon>Cyclophyllidea</taxon>
        <taxon>Taeniidae</taxon>
        <taxon>Echinococcus</taxon>
        <taxon>Echinococcus canadensis group</taxon>
    </lineage>
</organism>
<protein>
    <recommendedName>
        <fullName evidence="5">60S ribosomal export protein NMD3</fullName>
    </recommendedName>
</protein>
<sequence>MQDLTLGYILCCKCGTSILSNPTNMCEACLASECDITASIPKQHTITFCPKCDRFFNAPSQWVPAALESPELLSICLKRVKCLGKGNKLKEASFMYTESHSRRLIIQIVLRGEVGANTMVEQKAYLYYTMHPQQCPDCTRHEAKDYWNACVQIRQRVDHKRTLYYLEQLLLRRSAPRKYNGVKSVRGQFVFFLSASNVDFLTKHTLIINGGLDFFFSLRSDAVAFVEYVSKLVPCRVLTSQQLKSHDVHSNTYNYKFTFCLDVVPVCKNDVVCLPKQFSSRLGLANQILLVNRITDKIRLLDPVSCVTKDVDAQTYYANPFTAISNPRNVTEFFVMEVEGEIHGKTKPSTSGAGVEQVSLKPTGVWVVPSAYLGMEGEDGDQVYARTHLGHVIKIGDSVIGLDLRNANVNHVEFEKIPEDKRPQVILIQRLCPSPDRQRCRRHRRRILSNGGSVVETITTATTEADAFSATEIEDGDDDDNVASEYSDDEYMDAEEGNTFEGSGGRVNGNRPVTGCVHLSYPMSNNILPESCCACTCRVSAYSSEYWFGVMMSSHVIINEASETITSDVEASPALVLRSHTGDLVDGQSQHGTGNEDRRGVIHWAPGTIDNEYMGKKKSKCCCIYEKPRNWDDPSSSSSSDSDDDDGDSPNPRRCTEHCRGHTKHCFTKKAASKQREMQANPSQVEEEQGQQNASAPSSNPQSENS</sequence>
<proteinExistence type="inferred from homology"/>
<dbReference type="GO" id="GO:0005737">
    <property type="term" value="C:cytoplasm"/>
    <property type="evidence" value="ECO:0007669"/>
    <property type="project" value="UniProtKB-SubCell"/>
</dbReference>
<evidence type="ECO:0000256" key="7">
    <source>
        <dbReference type="ARBA" id="ARBA00022490"/>
    </source>
</evidence>
<evidence type="ECO:0000313" key="15">
    <source>
        <dbReference type="WBParaSite" id="maker-E.canG7_contigs_2017-snap-gene-0.61-mRNA-1"/>
    </source>
</evidence>
<evidence type="ECO:0000256" key="6">
    <source>
        <dbReference type="ARBA" id="ARBA00022448"/>
    </source>
</evidence>
<dbReference type="Pfam" id="PF07491">
    <property type="entry name" value="PPI_Ypi1"/>
    <property type="match status" value="1"/>
</dbReference>
<dbReference type="Pfam" id="PF21192">
    <property type="entry name" value="OB_NMD3"/>
    <property type="match status" value="1"/>
</dbReference>
<feature type="region of interest" description="Disordered" evidence="10">
    <location>
        <begin position="631"/>
        <end position="706"/>
    </location>
</feature>
<dbReference type="GO" id="GO:0005634">
    <property type="term" value="C:nucleus"/>
    <property type="evidence" value="ECO:0007669"/>
    <property type="project" value="UniProtKB-SubCell"/>
</dbReference>
<dbReference type="InterPro" id="IPR007064">
    <property type="entry name" value="Nmd3_N"/>
</dbReference>
<keyword evidence="9" id="KW-0539">Nucleus</keyword>
<keyword evidence="8" id="KW-0653">Protein transport</keyword>
<evidence type="ECO:0000256" key="10">
    <source>
        <dbReference type="SAM" id="MobiDB-lite"/>
    </source>
</evidence>
<reference evidence="15" key="1">
    <citation type="submission" date="2022-11" db="UniProtKB">
        <authorList>
            <consortium name="WormBaseParasite"/>
        </authorList>
    </citation>
    <scope>IDENTIFICATION</scope>
</reference>
<feature type="domain" description="60S ribosomal export protein NMD3 OB-fold" evidence="12">
    <location>
        <begin position="331"/>
        <end position="430"/>
    </location>
</feature>
<comment type="similarity">
    <text evidence="4">Belongs to the NMD3 family.</text>
</comment>
<evidence type="ECO:0000259" key="13">
    <source>
        <dbReference type="Pfam" id="PF21193"/>
    </source>
</evidence>
<dbReference type="GO" id="GO:0000055">
    <property type="term" value="P:ribosomal large subunit export from nucleus"/>
    <property type="evidence" value="ECO:0007669"/>
    <property type="project" value="TreeGrafter"/>
</dbReference>
<dbReference type="AlphaFoldDB" id="A0A915ETF0"/>
<feature type="domain" description="Nmd3 N-terminal" evidence="11">
    <location>
        <begin position="11"/>
        <end position="262"/>
    </location>
</feature>
<accession>A0A915ETF0</accession>
<keyword evidence="14" id="KW-1185">Reference proteome</keyword>
<evidence type="ECO:0000256" key="1">
    <source>
        <dbReference type="ARBA" id="ARBA00002269"/>
    </source>
</evidence>
<feature type="compositionally biased region" description="Basic residues" evidence="10">
    <location>
        <begin position="661"/>
        <end position="673"/>
    </location>
</feature>
<comment type="function">
    <text evidence="1">Acts as an adapter for the XPO1/CRM1-mediated export of the 60S ribosomal subunit.</text>
</comment>
<dbReference type="GO" id="GO:0004865">
    <property type="term" value="F:protein serine/threonine phosphatase inhibitor activity"/>
    <property type="evidence" value="ECO:0007669"/>
    <property type="project" value="InterPro"/>
</dbReference>
<dbReference type="PANTHER" id="PTHR12746">
    <property type="entry name" value="NONSENSE-MEDIATED MRNA DECAY PROTEIN 3"/>
    <property type="match status" value="1"/>
</dbReference>
<keyword evidence="6" id="KW-0813">Transport</keyword>
<feature type="compositionally biased region" description="Polar residues" evidence="10">
    <location>
        <begin position="678"/>
        <end position="706"/>
    </location>
</feature>
<dbReference type="InterPro" id="IPR048899">
    <property type="entry name" value="NMD_SH3"/>
</dbReference>
<dbReference type="Pfam" id="PF04981">
    <property type="entry name" value="NMD3"/>
    <property type="match status" value="1"/>
</dbReference>
<dbReference type="Proteomes" id="UP000887562">
    <property type="component" value="Unplaced"/>
</dbReference>
<feature type="domain" description="60S ribosomal export protein NMD3 SH3" evidence="13">
    <location>
        <begin position="266"/>
        <end position="313"/>
    </location>
</feature>
<evidence type="ECO:0000256" key="9">
    <source>
        <dbReference type="ARBA" id="ARBA00023242"/>
    </source>
</evidence>
<dbReference type="PANTHER" id="PTHR12746:SF2">
    <property type="entry name" value="60S RIBOSOMAL EXPORT PROTEIN NMD3"/>
    <property type="match status" value="1"/>
</dbReference>
<dbReference type="WBParaSite" id="maker-E.canG7_contigs_2017-snap-gene-0.61-mRNA-1">
    <property type="protein sequence ID" value="maker-E.canG7_contigs_2017-snap-gene-0.61-mRNA-1"/>
    <property type="gene ID" value="EcG7_02063"/>
</dbReference>
<evidence type="ECO:0000256" key="3">
    <source>
        <dbReference type="ARBA" id="ARBA00004496"/>
    </source>
</evidence>
<name>A0A915ETF0_9CEST</name>
<dbReference type="Pfam" id="PF21193">
    <property type="entry name" value="NMD_SH3"/>
    <property type="match status" value="1"/>
</dbReference>
<dbReference type="InterPro" id="IPR039768">
    <property type="entry name" value="Nmd3"/>
</dbReference>
<dbReference type="GO" id="GO:0015031">
    <property type="term" value="P:protein transport"/>
    <property type="evidence" value="ECO:0007669"/>
    <property type="project" value="UniProtKB-KW"/>
</dbReference>
<evidence type="ECO:0000313" key="14">
    <source>
        <dbReference type="Proteomes" id="UP000887562"/>
    </source>
</evidence>